<dbReference type="Proteomes" id="UP000789508">
    <property type="component" value="Unassembled WGS sequence"/>
</dbReference>
<dbReference type="InterPro" id="IPR010291">
    <property type="entry name" value="Ion_channel_UNC-93"/>
</dbReference>
<feature type="transmembrane region" description="Helical" evidence="5">
    <location>
        <begin position="242"/>
        <end position="264"/>
    </location>
</feature>
<keyword evidence="2 5" id="KW-0812">Transmembrane</keyword>
<feature type="transmembrane region" description="Helical" evidence="5">
    <location>
        <begin position="149"/>
        <end position="169"/>
    </location>
</feature>
<gene>
    <name evidence="6" type="ORF">ALEPTO_LOCUS7367</name>
</gene>
<dbReference type="SUPFAM" id="SSF103473">
    <property type="entry name" value="MFS general substrate transporter"/>
    <property type="match status" value="1"/>
</dbReference>
<feature type="transmembrane region" description="Helical" evidence="5">
    <location>
        <begin position="373"/>
        <end position="396"/>
    </location>
</feature>
<comment type="caution">
    <text evidence="6">The sequence shown here is derived from an EMBL/GenBank/DDBJ whole genome shotgun (WGS) entry which is preliminary data.</text>
</comment>
<sequence length="416" mass="45410">MGGGGQVDTEVSSNANVALYTLFSVGGLVAGGIVNIIGPRIAMAIGASTYALYAGSLLSYNHNQNKGFVISAGAILGLGAALVWTGQGAILTSYPSERNKGKYIGIFWAIFNTGKDLALADVLRSGAVLGSILPLALNWSSTAGSVNDGTYIGFLVLMIFGSISALALLPPSRVFHQDGHPVQVQKFPTWKAETIEVAKLFLDWRMIALSPMFLASNWFYAYQFDDVNAAYFNVRTRAFNNLWYWFCQIIGATVFGLFLDAAFLTRSMRALYGLFIMSLFIMATWIGGLAFQLKYARGDKINRDLFDSGYGGELLLYMVYGLNDAMFQCYAYWIMGALTNDTSKLSRYNGFYKAIQSAGAAISWRIDAVGTAYLPQLLICWVLLIFSIIGTFAVAIKVKDTNYDSEGVVDNEIISI</sequence>
<accession>A0A9N9BXL3</accession>
<evidence type="ECO:0000256" key="1">
    <source>
        <dbReference type="ARBA" id="ARBA00004141"/>
    </source>
</evidence>
<keyword evidence="4 5" id="KW-0472">Membrane</keyword>
<feature type="transmembrane region" description="Helical" evidence="5">
    <location>
        <begin position="68"/>
        <end position="96"/>
    </location>
</feature>
<dbReference type="InterPro" id="IPR036259">
    <property type="entry name" value="MFS_trans_sf"/>
</dbReference>
<dbReference type="Pfam" id="PF05978">
    <property type="entry name" value="UNC-93"/>
    <property type="match status" value="1"/>
</dbReference>
<dbReference type="PANTHER" id="PTHR23294:SF59">
    <property type="entry name" value="UNC93-LIKE PROTEIN C922.05C"/>
    <property type="match status" value="1"/>
</dbReference>
<dbReference type="AlphaFoldDB" id="A0A9N9BXL3"/>
<dbReference type="PANTHER" id="PTHR23294">
    <property type="entry name" value="ET TRANSLATION PRODUCT-RELATED"/>
    <property type="match status" value="1"/>
</dbReference>
<keyword evidence="3 5" id="KW-1133">Transmembrane helix</keyword>
<feature type="transmembrane region" description="Helical" evidence="5">
    <location>
        <begin position="270"/>
        <end position="293"/>
    </location>
</feature>
<proteinExistence type="predicted"/>
<dbReference type="OrthoDB" id="196103at2759"/>
<organism evidence="6 7">
    <name type="scientific">Ambispora leptoticha</name>
    <dbReference type="NCBI Taxonomy" id="144679"/>
    <lineage>
        <taxon>Eukaryota</taxon>
        <taxon>Fungi</taxon>
        <taxon>Fungi incertae sedis</taxon>
        <taxon>Mucoromycota</taxon>
        <taxon>Glomeromycotina</taxon>
        <taxon>Glomeromycetes</taxon>
        <taxon>Archaeosporales</taxon>
        <taxon>Ambisporaceae</taxon>
        <taxon>Ambispora</taxon>
    </lineage>
</organism>
<comment type="subcellular location">
    <subcellularLocation>
        <location evidence="1">Membrane</location>
        <topology evidence="1">Multi-pass membrane protein</topology>
    </subcellularLocation>
</comment>
<keyword evidence="7" id="KW-1185">Reference proteome</keyword>
<reference evidence="6" key="1">
    <citation type="submission" date="2021-06" db="EMBL/GenBank/DDBJ databases">
        <authorList>
            <person name="Kallberg Y."/>
            <person name="Tangrot J."/>
            <person name="Rosling A."/>
        </authorList>
    </citation>
    <scope>NUCLEOTIDE SEQUENCE</scope>
    <source>
        <strain evidence="6">FL130A</strain>
    </source>
</reference>
<evidence type="ECO:0000256" key="5">
    <source>
        <dbReference type="SAM" id="Phobius"/>
    </source>
</evidence>
<protein>
    <submittedName>
        <fullName evidence="6">5059_t:CDS:1</fullName>
    </submittedName>
</protein>
<evidence type="ECO:0000313" key="7">
    <source>
        <dbReference type="Proteomes" id="UP000789508"/>
    </source>
</evidence>
<feature type="transmembrane region" description="Helical" evidence="5">
    <location>
        <begin position="17"/>
        <end position="37"/>
    </location>
</feature>
<feature type="transmembrane region" description="Helical" evidence="5">
    <location>
        <begin position="314"/>
        <end position="335"/>
    </location>
</feature>
<feature type="transmembrane region" description="Helical" evidence="5">
    <location>
        <begin position="117"/>
        <end position="137"/>
    </location>
</feature>
<dbReference type="EMBL" id="CAJVPS010003144">
    <property type="protein sequence ID" value="CAG8583349.1"/>
    <property type="molecule type" value="Genomic_DNA"/>
</dbReference>
<dbReference type="Gene3D" id="1.20.1250.20">
    <property type="entry name" value="MFS general substrate transporter like domains"/>
    <property type="match status" value="1"/>
</dbReference>
<dbReference type="GO" id="GO:0016020">
    <property type="term" value="C:membrane"/>
    <property type="evidence" value="ECO:0007669"/>
    <property type="project" value="UniProtKB-SubCell"/>
</dbReference>
<dbReference type="InterPro" id="IPR051617">
    <property type="entry name" value="UNC-93-like_regulator"/>
</dbReference>
<evidence type="ECO:0000256" key="3">
    <source>
        <dbReference type="ARBA" id="ARBA00022989"/>
    </source>
</evidence>
<evidence type="ECO:0000256" key="2">
    <source>
        <dbReference type="ARBA" id="ARBA00022692"/>
    </source>
</evidence>
<evidence type="ECO:0000313" key="6">
    <source>
        <dbReference type="EMBL" id="CAG8583349.1"/>
    </source>
</evidence>
<evidence type="ECO:0000256" key="4">
    <source>
        <dbReference type="ARBA" id="ARBA00023136"/>
    </source>
</evidence>
<name>A0A9N9BXL3_9GLOM</name>